<dbReference type="Proteomes" id="UP001352263">
    <property type="component" value="Unassembled WGS sequence"/>
</dbReference>
<feature type="compositionally biased region" description="Basic and acidic residues" evidence="4">
    <location>
        <begin position="163"/>
        <end position="174"/>
    </location>
</feature>
<evidence type="ECO:0000256" key="1">
    <source>
        <dbReference type="ARBA" id="ARBA00022737"/>
    </source>
</evidence>
<evidence type="ECO:0000256" key="4">
    <source>
        <dbReference type="SAM" id="MobiDB-lite"/>
    </source>
</evidence>
<name>A0ABU6JBD7_9BURK</name>
<comment type="caution">
    <text evidence="5">The sequence shown here is derived from an EMBL/GenBank/DDBJ whole genome shotgun (WGS) entry which is preliminary data.</text>
</comment>
<feature type="repeat" description="ANK" evidence="3">
    <location>
        <begin position="104"/>
        <end position="136"/>
    </location>
</feature>
<evidence type="ECO:0000256" key="2">
    <source>
        <dbReference type="ARBA" id="ARBA00023043"/>
    </source>
</evidence>
<keyword evidence="2 3" id="KW-0040">ANK repeat</keyword>
<dbReference type="RefSeq" id="WP_326507683.1">
    <property type="nucleotide sequence ID" value="NZ_JAWIIV010000015.1"/>
</dbReference>
<dbReference type="InterPro" id="IPR050776">
    <property type="entry name" value="Ank_Repeat/CDKN_Inhibitor"/>
</dbReference>
<evidence type="ECO:0008006" key="7">
    <source>
        <dbReference type="Google" id="ProtNLM"/>
    </source>
</evidence>
<dbReference type="PROSITE" id="PS50297">
    <property type="entry name" value="ANK_REP_REGION"/>
    <property type="match status" value="1"/>
</dbReference>
<dbReference type="PANTHER" id="PTHR24201">
    <property type="entry name" value="ANK_REP_REGION DOMAIN-CONTAINING PROTEIN"/>
    <property type="match status" value="1"/>
</dbReference>
<reference evidence="5 6" key="1">
    <citation type="submission" date="2023-10" db="EMBL/GenBank/DDBJ databases">
        <title>Noviherbaspirillum sp. CPCC 100848 genome assembly.</title>
        <authorList>
            <person name="Li X.Y."/>
            <person name="Fang X.M."/>
        </authorList>
    </citation>
    <scope>NUCLEOTIDE SEQUENCE [LARGE SCALE GENOMIC DNA]</scope>
    <source>
        <strain evidence="5 6">CPCC 100848</strain>
    </source>
</reference>
<keyword evidence="6" id="KW-1185">Reference proteome</keyword>
<dbReference type="InterPro" id="IPR036770">
    <property type="entry name" value="Ankyrin_rpt-contain_sf"/>
</dbReference>
<dbReference type="Gene3D" id="1.25.40.20">
    <property type="entry name" value="Ankyrin repeat-containing domain"/>
    <property type="match status" value="1"/>
</dbReference>
<feature type="region of interest" description="Disordered" evidence="4">
    <location>
        <begin position="147"/>
        <end position="174"/>
    </location>
</feature>
<sequence length="174" mass="19139">MAYWFSIFAVIAVLTFYAAYLYSTARSSPSHLISCMEVNVRWSAWTCEQVLRHASFSKGELNELNRSAGARLPVSIADAQKAEEMLVLFLAKGVDINAPDERLKRWTALHAAAISGEPGETALLLKLGAKIDIRDADGKTPLDLARLAQEKQPDNSRAAETTRLLEKAQFKSGS</sequence>
<protein>
    <recommendedName>
        <fullName evidence="7">Ankyrin repeat domain-containing protein</fullName>
    </recommendedName>
</protein>
<dbReference type="InterPro" id="IPR002110">
    <property type="entry name" value="Ankyrin_rpt"/>
</dbReference>
<organism evidence="5 6">
    <name type="scientific">Noviherbaspirillum album</name>
    <dbReference type="NCBI Taxonomy" id="3080276"/>
    <lineage>
        <taxon>Bacteria</taxon>
        <taxon>Pseudomonadati</taxon>
        <taxon>Pseudomonadota</taxon>
        <taxon>Betaproteobacteria</taxon>
        <taxon>Burkholderiales</taxon>
        <taxon>Oxalobacteraceae</taxon>
        <taxon>Noviherbaspirillum</taxon>
    </lineage>
</organism>
<dbReference type="PROSITE" id="PS50088">
    <property type="entry name" value="ANK_REPEAT"/>
    <property type="match status" value="1"/>
</dbReference>
<gene>
    <name evidence="5" type="ORF">RY831_17520</name>
</gene>
<evidence type="ECO:0000313" key="6">
    <source>
        <dbReference type="Proteomes" id="UP001352263"/>
    </source>
</evidence>
<accession>A0ABU6JBD7</accession>
<evidence type="ECO:0000256" key="3">
    <source>
        <dbReference type="PROSITE-ProRule" id="PRU00023"/>
    </source>
</evidence>
<dbReference type="Pfam" id="PF12796">
    <property type="entry name" value="Ank_2"/>
    <property type="match status" value="1"/>
</dbReference>
<proteinExistence type="predicted"/>
<keyword evidence="1" id="KW-0677">Repeat</keyword>
<dbReference type="SUPFAM" id="SSF48403">
    <property type="entry name" value="Ankyrin repeat"/>
    <property type="match status" value="1"/>
</dbReference>
<dbReference type="EMBL" id="JAWIIV010000015">
    <property type="protein sequence ID" value="MEC4720969.1"/>
    <property type="molecule type" value="Genomic_DNA"/>
</dbReference>
<evidence type="ECO:0000313" key="5">
    <source>
        <dbReference type="EMBL" id="MEC4720969.1"/>
    </source>
</evidence>